<accession>A0A840VFT2</accession>
<keyword evidence="2" id="KW-1185">Reference proteome</keyword>
<evidence type="ECO:0000313" key="2">
    <source>
        <dbReference type="Proteomes" id="UP000557717"/>
    </source>
</evidence>
<reference evidence="1 2" key="1">
    <citation type="submission" date="2020-08" db="EMBL/GenBank/DDBJ databases">
        <title>Genomic Encyclopedia of Type Strains, Phase IV (KMG-IV): sequencing the most valuable type-strain genomes for metagenomic binning, comparative biology and taxonomic classification.</title>
        <authorList>
            <person name="Goeker M."/>
        </authorList>
    </citation>
    <scope>NUCLEOTIDE SEQUENCE [LARGE SCALE GENOMIC DNA]</scope>
    <source>
        <strain evidence="1 2">YC6886</strain>
    </source>
</reference>
<name>A0A840VFT2_9BACT</name>
<comment type="caution">
    <text evidence="1">The sequence shown here is derived from an EMBL/GenBank/DDBJ whole genome shotgun (WGS) entry which is preliminary data.</text>
</comment>
<sequence>MARNPPCFRGRRSFLPGALQSFLSLDSIASLQQVVSTGYRASSGEEAIDSSETRNGVMGLGASRDEIPLFSERTLEMLESNALRSFAGRDPCSVGFVRE</sequence>
<evidence type="ECO:0000313" key="1">
    <source>
        <dbReference type="EMBL" id="MBB5352680.1"/>
    </source>
</evidence>
<organism evidence="1 2">
    <name type="scientific">Haloferula luteola</name>
    <dbReference type="NCBI Taxonomy" id="595692"/>
    <lineage>
        <taxon>Bacteria</taxon>
        <taxon>Pseudomonadati</taxon>
        <taxon>Verrucomicrobiota</taxon>
        <taxon>Verrucomicrobiia</taxon>
        <taxon>Verrucomicrobiales</taxon>
        <taxon>Verrucomicrobiaceae</taxon>
        <taxon>Haloferula</taxon>
    </lineage>
</organism>
<dbReference type="Proteomes" id="UP000557717">
    <property type="component" value="Unassembled WGS sequence"/>
</dbReference>
<gene>
    <name evidence="1" type="ORF">HNR46_002928</name>
</gene>
<dbReference type="EMBL" id="JACHFD010000014">
    <property type="protein sequence ID" value="MBB5352680.1"/>
    <property type="molecule type" value="Genomic_DNA"/>
</dbReference>
<protein>
    <submittedName>
        <fullName evidence="1">Uncharacterized protein</fullName>
    </submittedName>
</protein>
<proteinExistence type="predicted"/>
<dbReference type="AlphaFoldDB" id="A0A840VFT2"/>